<keyword evidence="2" id="KW-1133">Transmembrane helix</keyword>
<proteinExistence type="predicted"/>
<sequence>MLQRSSRQDDRNMSHETQPVDDSTSSAKLLRTHTRRGACIGACFGLALVYRIMSGSIDPEVTDHSPLFPAAVMFVSLFCCFLFASCTIIGAGVGRYFRRKSHDADDHT</sequence>
<keyword evidence="4" id="KW-1185">Reference proteome</keyword>
<organism evidence="3 4">
    <name type="scientific">Rubripirellula obstinata</name>
    <dbReference type="NCBI Taxonomy" id="406547"/>
    <lineage>
        <taxon>Bacteria</taxon>
        <taxon>Pseudomonadati</taxon>
        <taxon>Planctomycetota</taxon>
        <taxon>Planctomycetia</taxon>
        <taxon>Pirellulales</taxon>
        <taxon>Pirellulaceae</taxon>
        <taxon>Rubripirellula</taxon>
    </lineage>
</organism>
<feature type="compositionally biased region" description="Polar residues" evidence="1">
    <location>
        <begin position="15"/>
        <end position="27"/>
    </location>
</feature>
<dbReference type="EMBL" id="VRLW01000003">
    <property type="protein sequence ID" value="KAA1257286.1"/>
    <property type="molecule type" value="Genomic_DNA"/>
</dbReference>
<feature type="compositionally biased region" description="Basic and acidic residues" evidence="1">
    <location>
        <begin position="1"/>
        <end position="14"/>
    </location>
</feature>
<evidence type="ECO:0000313" key="3">
    <source>
        <dbReference type="EMBL" id="KAA1257286.1"/>
    </source>
</evidence>
<feature type="transmembrane region" description="Helical" evidence="2">
    <location>
        <begin position="37"/>
        <end position="53"/>
    </location>
</feature>
<name>A0A5B1C9U6_9BACT</name>
<gene>
    <name evidence="3" type="ORF">LF1_54350</name>
</gene>
<dbReference type="Proteomes" id="UP000322699">
    <property type="component" value="Unassembled WGS sequence"/>
</dbReference>
<dbReference type="AlphaFoldDB" id="A0A5B1C9U6"/>
<keyword evidence="2" id="KW-0472">Membrane</keyword>
<evidence type="ECO:0000256" key="2">
    <source>
        <dbReference type="SAM" id="Phobius"/>
    </source>
</evidence>
<keyword evidence="2" id="KW-0812">Transmembrane</keyword>
<protein>
    <submittedName>
        <fullName evidence="3">Uncharacterized protein</fullName>
    </submittedName>
</protein>
<feature type="region of interest" description="Disordered" evidence="1">
    <location>
        <begin position="1"/>
        <end position="27"/>
    </location>
</feature>
<feature type="transmembrane region" description="Helical" evidence="2">
    <location>
        <begin position="73"/>
        <end position="93"/>
    </location>
</feature>
<reference evidence="3 4" key="1">
    <citation type="submission" date="2019-08" db="EMBL/GenBank/DDBJ databases">
        <title>Deep-cultivation of Planctomycetes and their phenomic and genomic characterization uncovers novel biology.</title>
        <authorList>
            <person name="Wiegand S."/>
            <person name="Jogler M."/>
            <person name="Boedeker C."/>
            <person name="Pinto D."/>
            <person name="Vollmers J."/>
            <person name="Rivas-Marin E."/>
            <person name="Kohn T."/>
            <person name="Peeters S.H."/>
            <person name="Heuer A."/>
            <person name="Rast P."/>
            <person name="Oberbeckmann S."/>
            <person name="Bunk B."/>
            <person name="Jeske O."/>
            <person name="Meyerdierks A."/>
            <person name="Storesund J.E."/>
            <person name="Kallscheuer N."/>
            <person name="Luecker S."/>
            <person name="Lage O.M."/>
            <person name="Pohl T."/>
            <person name="Merkel B.J."/>
            <person name="Hornburger P."/>
            <person name="Mueller R.-W."/>
            <person name="Bruemmer F."/>
            <person name="Labrenz M."/>
            <person name="Spormann A.M."/>
            <person name="Op Den Camp H."/>
            <person name="Overmann J."/>
            <person name="Amann R."/>
            <person name="Jetten M.S.M."/>
            <person name="Mascher T."/>
            <person name="Medema M.H."/>
            <person name="Devos D.P."/>
            <person name="Kaster A.-K."/>
            <person name="Ovreas L."/>
            <person name="Rohde M."/>
            <person name="Galperin M.Y."/>
            <person name="Jogler C."/>
        </authorList>
    </citation>
    <scope>NUCLEOTIDE SEQUENCE [LARGE SCALE GENOMIC DNA]</scope>
    <source>
        <strain evidence="3 4">LF1</strain>
    </source>
</reference>
<evidence type="ECO:0000256" key="1">
    <source>
        <dbReference type="SAM" id="MobiDB-lite"/>
    </source>
</evidence>
<accession>A0A5B1C9U6</accession>
<comment type="caution">
    <text evidence="3">The sequence shown here is derived from an EMBL/GenBank/DDBJ whole genome shotgun (WGS) entry which is preliminary data.</text>
</comment>
<evidence type="ECO:0000313" key="4">
    <source>
        <dbReference type="Proteomes" id="UP000322699"/>
    </source>
</evidence>